<dbReference type="dictyBase" id="DDB_G0290843"/>
<dbReference type="KEGG" id="ddi:DDB_G0290843"/>
<dbReference type="EMBL" id="AAFI02000171">
    <property type="protein sequence ID" value="EAL62016.1"/>
    <property type="molecule type" value="Genomic_DNA"/>
</dbReference>
<sequence length="55" mass="6391">MSLFKSIISINQINKSKTTKINENINKNYFCDENKNSKWSPIIIYVGFYVGPAYI</sequence>
<proteinExistence type="predicted"/>
<accession>Q54FI1</accession>
<dbReference type="GeneID" id="8627857"/>
<gene>
    <name evidence="1" type="ORF">DDB_G0290843</name>
</gene>
<keyword evidence="2" id="KW-1185">Reference proteome</keyword>
<protein>
    <submittedName>
        <fullName evidence="1">Uncharacterized protein</fullName>
    </submittedName>
</protein>
<dbReference type="AlphaFoldDB" id="Q54FI1"/>
<dbReference type="Proteomes" id="UP000002195">
    <property type="component" value="Unassembled WGS sequence"/>
</dbReference>
<name>Q54FI1_DICDI</name>
<organism evidence="1 2">
    <name type="scientific">Dictyostelium discoideum</name>
    <name type="common">Social amoeba</name>
    <dbReference type="NCBI Taxonomy" id="44689"/>
    <lineage>
        <taxon>Eukaryota</taxon>
        <taxon>Amoebozoa</taxon>
        <taxon>Evosea</taxon>
        <taxon>Eumycetozoa</taxon>
        <taxon>Dictyostelia</taxon>
        <taxon>Dictyosteliales</taxon>
        <taxon>Dictyosteliaceae</taxon>
        <taxon>Dictyostelium</taxon>
    </lineage>
</organism>
<evidence type="ECO:0000313" key="2">
    <source>
        <dbReference type="Proteomes" id="UP000002195"/>
    </source>
</evidence>
<reference evidence="1 2" key="1">
    <citation type="journal article" date="2005" name="Nature">
        <title>The genome of the social amoeba Dictyostelium discoideum.</title>
        <authorList>
            <consortium name="The Dictyostelium discoideum Sequencing Consortium"/>
            <person name="Eichinger L."/>
            <person name="Pachebat J.A."/>
            <person name="Glockner G."/>
            <person name="Rajandream M.A."/>
            <person name="Sucgang R."/>
            <person name="Berriman M."/>
            <person name="Song J."/>
            <person name="Olsen R."/>
            <person name="Szafranski K."/>
            <person name="Xu Q."/>
            <person name="Tunggal B."/>
            <person name="Kummerfeld S."/>
            <person name="Madera M."/>
            <person name="Konfortov B.A."/>
            <person name="Rivero F."/>
            <person name="Bankier A.T."/>
            <person name="Lehmann R."/>
            <person name="Hamlin N."/>
            <person name="Davies R."/>
            <person name="Gaudet P."/>
            <person name="Fey P."/>
            <person name="Pilcher K."/>
            <person name="Chen G."/>
            <person name="Saunders D."/>
            <person name="Sodergren E."/>
            <person name="Davis P."/>
            <person name="Kerhornou A."/>
            <person name="Nie X."/>
            <person name="Hall N."/>
            <person name="Anjard C."/>
            <person name="Hemphill L."/>
            <person name="Bason N."/>
            <person name="Farbrother P."/>
            <person name="Desany B."/>
            <person name="Just E."/>
            <person name="Morio T."/>
            <person name="Rost R."/>
            <person name="Churcher C."/>
            <person name="Cooper J."/>
            <person name="Haydock S."/>
            <person name="van Driessche N."/>
            <person name="Cronin A."/>
            <person name="Goodhead I."/>
            <person name="Muzny D."/>
            <person name="Mourier T."/>
            <person name="Pain A."/>
            <person name="Lu M."/>
            <person name="Harper D."/>
            <person name="Lindsay R."/>
            <person name="Hauser H."/>
            <person name="James K."/>
            <person name="Quiles M."/>
            <person name="Madan Babu M."/>
            <person name="Saito T."/>
            <person name="Buchrieser C."/>
            <person name="Wardroper A."/>
            <person name="Felder M."/>
            <person name="Thangavelu M."/>
            <person name="Johnson D."/>
            <person name="Knights A."/>
            <person name="Loulseged H."/>
            <person name="Mungall K."/>
            <person name="Oliver K."/>
            <person name="Price C."/>
            <person name="Quail M.A."/>
            <person name="Urushihara H."/>
            <person name="Hernandez J."/>
            <person name="Rabbinowitsch E."/>
            <person name="Steffen D."/>
            <person name="Sanders M."/>
            <person name="Ma J."/>
            <person name="Kohara Y."/>
            <person name="Sharp S."/>
            <person name="Simmonds M."/>
            <person name="Spiegler S."/>
            <person name="Tivey A."/>
            <person name="Sugano S."/>
            <person name="White B."/>
            <person name="Walker D."/>
            <person name="Woodward J."/>
            <person name="Winckler T."/>
            <person name="Tanaka Y."/>
            <person name="Shaulsky G."/>
            <person name="Schleicher M."/>
            <person name="Weinstock G."/>
            <person name="Rosenthal A."/>
            <person name="Cox E.C."/>
            <person name="Chisholm R.L."/>
            <person name="Gibbs R."/>
            <person name="Loomis W.F."/>
            <person name="Platzer M."/>
            <person name="Kay R.R."/>
            <person name="Williams J."/>
            <person name="Dear P.H."/>
            <person name="Noegel A.A."/>
            <person name="Barrell B."/>
            <person name="Kuspa A."/>
        </authorList>
    </citation>
    <scope>NUCLEOTIDE SEQUENCE [LARGE SCALE GENOMIC DNA]</scope>
    <source>
        <strain evidence="1 2">AX4</strain>
    </source>
</reference>
<dbReference type="PaxDb" id="44689-DDB0189111"/>
<dbReference type="RefSeq" id="XP_635520.1">
    <property type="nucleotide sequence ID" value="XM_630428.1"/>
</dbReference>
<evidence type="ECO:0000313" key="1">
    <source>
        <dbReference type="EMBL" id="EAL62016.1"/>
    </source>
</evidence>
<dbReference type="HOGENOM" id="CLU_3036389_0_0_1"/>
<comment type="caution">
    <text evidence="1">The sequence shown here is derived from an EMBL/GenBank/DDBJ whole genome shotgun (WGS) entry which is preliminary data.</text>
</comment>
<dbReference type="InParanoid" id="Q54FI1"/>